<dbReference type="Proteomes" id="UP000735302">
    <property type="component" value="Unassembled WGS sequence"/>
</dbReference>
<comment type="caution">
    <text evidence="2">The sequence shown here is derived from an EMBL/GenBank/DDBJ whole genome shotgun (WGS) entry which is preliminary data.</text>
</comment>
<reference evidence="2 3" key="1">
    <citation type="journal article" date="2021" name="Elife">
        <title>Chloroplast acquisition without the gene transfer in kleptoplastic sea slugs, Plakobranchus ocellatus.</title>
        <authorList>
            <person name="Maeda T."/>
            <person name="Takahashi S."/>
            <person name="Yoshida T."/>
            <person name="Shimamura S."/>
            <person name="Takaki Y."/>
            <person name="Nagai Y."/>
            <person name="Toyoda A."/>
            <person name="Suzuki Y."/>
            <person name="Arimoto A."/>
            <person name="Ishii H."/>
            <person name="Satoh N."/>
            <person name="Nishiyama T."/>
            <person name="Hasebe M."/>
            <person name="Maruyama T."/>
            <person name="Minagawa J."/>
            <person name="Obokata J."/>
            <person name="Shigenobu S."/>
        </authorList>
    </citation>
    <scope>NUCLEOTIDE SEQUENCE [LARGE SCALE GENOMIC DNA]</scope>
</reference>
<gene>
    <name evidence="2" type="ORF">PoB_002869100</name>
</gene>
<evidence type="ECO:0000313" key="3">
    <source>
        <dbReference type="Proteomes" id="UP000735302"/>
    </source>
</evidence>
<sequence length="84" mass="10003">MSPDQFNIYSDIILRNINDHEGVKIKGHNITNLRYAVDTVLSYSRIRECFTQGQKKVEEENDDDERKRNEKDKEEEEEEENGKK</sequence>
<evidence type="ECO:0000256" key="1">
    <source>
        <dbReference type="SAM" id="MobiDB-lite"/>
    </source>
</evidence>
<accession>A0AAV3ZT41</accession>
<protein>
    <submittedName>
        <fullName evidence="2">Uncharacterized protein</fullName>
    </submittedName>
</protein>
<feature type="region of interest" description="Disordered" evidence="1">
    <location>
        <begin position="51"/>
        <end position="84"/>
    </location>
</feature>
<proteinExistence type="predicted"/>
<organism evidence="2 3">
    <name type="scientific">Plakobranchus ocellatus</name>
    <dbReference type="NCBI Taxonomy" id="259542"/>
    <lineage>
        <taxon>Eukaryota</taxon>
        <taxon>Metazoa</taxon>
        <taxon>Spiralia</taxon>
        <taxon>Lophotrochozoa</taxon>
        <taxon>Mollusca</taxon>
        <taxon>Gastropoda</taxon>
        <taxon>Heterobranchia</taxon>
        <taxon>Euthyneura</taxon>
        <taxon>Panpulmonata</taxon>
        <taxon>Sacoglossa</taxon>
        <taxon>Placobranchoidea</taxon>
        <taxon>Plakobranchidae</taxon>
        <taxon>Plakobranchus</taxon>
    </lineage>
</organism>
<keyword evidence="3" id="KW-1185">Reference proteome</keyword>
<evidence type="ECO:0000313" key="2">
    <source>
        <dbReference type="EMBL" id="GFO02186.1"/>
    </source>
</evidence>
<dbReference type="EMBL" id="BLXT01003576">
    <property type="protein sequence ID" value="GFO02186.1"/>
    <property type="molecule type" value="Genomic_DNA"/>
</dbReference>
<dbReference type="AlphaFoldDB" id="A0AAV3ZT41"/>
<name>A0AAV3ZT41_9GAST</name>
<feature type="compositionally biased region" description="Acidic residues" evidence="1">
    <location>
        <begin position="73"/>
        <end position="84"/>
    </location>
</feature>